<keyword evidence="3" id="KW-1185">Reference proteome</keyword>
<reference evidence="3" key="1">
    <citation type="journal article" date="2019" name="Int. J. Syst. Evol. Microbiol.">
        <title>The Global Catalogue of Microorganisms (GCM) 10K type strain sequencing project: providing services to taxonomists for standard genome sequencing and annotation.</title>
        <authorList>
            <consortium name="The Broad Institute Genomics Platform"/>
            <consortium name="The Broad Institute Genome Sequencing Center for Infectious Disease"/>
            <person name="Wu L."/>
            <person name="Ma J."/>
        </authorList>
    </citation>
    <scope>NUCLEOTIDE SEQUENCE [LARGE SCALE GENOMIC DNA]</scope>
    <source>
        <strain evidence="3">CGMCC 1.13718</strain>
    </source>
</reference>
<proteinExistence type="predicted"/>
<dbReference type="Pfam" id="PF04380">
    <property type="entry name" value="BMFP"/>
    <property type="match status" value="1"/>
</dbReference>
<evidence type="ECO:0000313" key="3">
    <source>
        <dbReference type="Proteomes" id="UP001595926"/>
    </source>
</evidence>
<dbReference type="Proteomes" id="UP001595926">
    <property type="component" value="Unassembled WGS sequence"/>
</dbReference>
<organism evidence="2 3">
    <name type="scientific">Pseudofrancisella aestuarii</name>
    <dbReference type="NCBI Taxonomy" id="2670347"/>
    <lineage>
        <taxon>Bacteria</taxon>
        <taxon>Pseudomonadati</taxon>
        <taxon>Pseudomonadota</taxon>
        <taxon>Gammaproteobacteria</taxon>
        <taxon>Thiotrichales</taxon>
        <taxon>Francisellaceae</taxon>
        <taxon>Pseudofrancisella</taxon>
    </lineage>
</organism>
<name>A0ABV9TCX7_9GAMM</name>
<feature type="coiled-coil region" evidence="1">
    <location>
        <begin position="35"/>
        <end position="62"/>
    </location>
</feature>
<sequence>MKDILNSLEDTIKNSRDKIVKKSLSKLDVVSREEFEVQKKILAKTRLKLEELEKKIDQLLIKDS</sequence>
<keyword evidence="1" id="KW-0175">Coiled coil</keyword>
<evidence type="ECO:0000313" key="2">
    <source>
        <dbReference type="EMBL" id="MFC4892977.1"/>
    </source>
</evidence>
<gene>
    <name evidence="2" type="ORF">ACFPDQ_07920</name>
</gene>
<accession>A0ABV9TCX7</accession>
<evidence type="ECO:0000256" key="1">
    <source>
        <dbReference type="SAM" id="Coils"/>
    </source>
</evidence>
<comment type="caution">
    <text evidence="2">The sequence shown here is derived from an EMBL/GenBank/DDBJ whole genome shotgun (WGS) entry which is preliminary data.</text>
</comment>
<dbReference type="EMBL" id="JBHSJH010000003">
    <property type="protein sequence ID" value="MFC4892977.1"/>
    <property type="molecule type" value="Genomic_DNA"/>
</dbReference>
<dbReference type="RefSeq" id="WP_119331027.1">
    <property type="nucleotide sequence ID" value="NZ_JBHSJH010000003.1"/>
</dbReference>
<protein>
    <submittedName>
        <fullName evidence="2">Accessory factor UbiK family protein</fullName>
    </submittedName>
</protein>
<dbReference type="PANTHER" id="PTHR38040:SF1">
    <property type="entry name" value="UBIQUINONE BIOSYNTHESIS ACCESSORY FACTOR UBIK"/>
    <property type="match status" value="1"/>
</dbReference>
<dbReference type="PANTHER" id="PTHR38040">
    <property type="entry name" value="UBIQUINONE BIOSYNTHESIS ACCESSORY FACTOR UBIK"/>
    <property type="match status" value="1"/>
</dbReference>
<dbReference type="InterPro" id="IPR007475">
    <property type="entry name" value="UbiK"/>
</dbReference>